<comment type="caution">
    <text evidence="3">The sequence shown here is derived from an EMBL/GenBank/DDBJ whole genome shotgun (WGS) entry which is preliminary data.</text>
</comment>
<dbReference type="InterPro" id="IPR011008">
    <property type="entry name" value="Dimeric_a/b-barrel"/>
</dbReference>
<evidence type="ECO:0000313" key="2">
    <source>
        <dbReference type="EMBL" id="KAA8651903.1"/>
    </source>
</evidence>
<reference evidence="3 4" key="1">
    <citation type="submission" date="2019-03" db="EMBL/GenBank/DDBJ databases">
        <title>The genome sequence of a newly discovered highly antifungal drug resistant Aspergillus species, Aspergillus tanneri NIH 1004.</title>
        <authorList>
            <person name="Mounaud S."/>
            <person name="Singh I."/>
            <person name="Joardar V."/>
            <person name="Pakala S."/>
            <person name="Pakala S."/>
            <person name="Venepally P."/>
            <person name="Hoover J."/>
            <person name="Nierman W."/>
            <person name="Chung J."/>
            <person name="Losada L."/>
        </authorList>
    </citation>
    <scope>NUCLEOTIDE SEQUENCE [LARGE SCALE GENOMIC DNA]</scope>
    <source>
        <strain evidence="3 4">NIH1004</strain>
    </source>
</reference>
<dbReference type="SUPFAM" id="SSF54909">
    <property type="entry name" value="Dimeric alpha+beta barrel"/>
    <property type="match status" value="1"/>
</dbReference>
<organism evidence="3 4">
    <name type="scientific">Aspergillus tanneri</name>
    <dbReference type="NCBI Taxonomy" id="1220188"/>
    <lineage>
        <taxon>Eukaryota</taxon>
        <taxon>Fungi</taxon>
        <taxon>Dikarya</taxon>
        <taxon>Ascomycota</taxon>
        <taxon>Pezizomycotina</taxon>
        <taxon>Eurotiomycetes</taxon>
        <taxon>Eurotiomycetidae</taxon>
        <taxon>Eurotiales</taxon>
        <taxon>Aspergillaceae</taxon>
        <taxon>Aspergillus</taxon>
        <taxon>Aspergillus subgen. Circumdati</taxon>
    </lineage>
</organism>
<dbReference type="Proteomes" id="UP000324241">
    <property type="component" value="Unassembled WGS sequence"/>
</dbReference>
<evidence type="ECO:0000313" key="5">
    <source>
        <dbReference type="Proteomes" id="UP000324241"/>
    </source>
</evidence>
<dbReference type="STRING" id="1220188.A0A4S3J7U7"/>
<proteinExistence type="predicted"/>
<dbReference type="Proteomes" id="UP000308092">
    <property type="component" value="Unassembled WGS sequence"/>
</dbReference>
<protein>
    <recommendedName>
        <fullName evidence="1">ABM domain-containing protein</fullName>
    </recommendedName>
</protein>
<evidence type="ECO:0000259" key="1">
    <source>
        <dbReference type="PROSITE" id="PS51725"/>
    </source>
</evidence>
<accession>A0A4S3J7U7</accession>
<dbReference type="PROSITE" id="PS51725">
    <property type="entry name" value="ABM"/>
    <property type="match status" value="1"/>
</dbReference>
<name>A0A4S3J7U7_9EURO</name>
<dbReference type="Gene3D" id="3.30.70.100">
    <property type="match status" value="1"/>
</dbReference>
<reference evidence="2 5" key="2">
    <citation type="submission" date="2019-08" db="EMBL/GenBank/DDBJ databases">
        <title>The genome sequence of a newly discovered highly antifungal drug resistant Aspergillus species, Aspergillus tanneri NIH 1004.</title>
        <authorList>
            <person name="Mounaud S."/>
            <person name="Singh I."/>
            <person name="Joardar V."/>
            <person name="Pakala S."/>
            <person name="Pakala S."/>
            <person name="Venepally P."/>
            <person name="Chung J.K."/>
            <person name="Losada L."/>
            <person name="Nierman W.C."/>
        </authorList>
    </citation>
    <scope>NUCLEOTIDE SEQUENCE [LARGE SCALE GENOMIC DNA]</scope>
    <source>
        <strain evidence="2 5">NIH1004</strain>
    </source>
</reference>
<dbReference type="OrthoDB" id="10011777at2759"/>
<dbReference type="Pfam" id="PF03992">
    <property type="entry name" value="ABM"/>
    <property type="match status" value="1"/>
</dbReference>
<keyword evidence="4" id="KW-1185">Reference proteome</keyword>
<dbReference type="EMBL" id="QUQM01000002">
    <property type="protein sequence ID" value="KAA8651903.1"/>
    <property type="molecule type" value="Genomic_DNA"/>
</dbReference>
<dbReference type="PANTHER" id="PTHR40624">
    <property type="entry name" value="BIOSYNTHESIS MONOOXYGENASE, PUTATIVE (AFU_ORTHOLOGUE AFUA_1G12025)-RELATED"/>
    <property type="match status" value="1"/>
</dbReference>
<dbReference type="EMBL" id="SOSA01000450">
    <property type="protein sequence ID" value="THC91069.1"/>
    <property type="molecule type" value="Genomic_DNA"/>
</dbReference>
<evidence type="ECO:0000313" key="3">
    <source>
        <dbReference type="EMBL" id="THC91069.1"/>
    </source>
</evidence>
<dbReference type="InterPro" id="IPR007138">
    <property type="entry name" value="ABM_dom"/>
</dbReference>
<evidence type="ECO:0000313" key="4">
    <source>
        <dbReference type="Proteomes" id="UP000308092"/>
    </source>
</evidence>
<sequence>MPGEIYNIVKLVPQPGKFDQVVEAFKTLVQYIEGEEPNTQIYFAVQPNNSKELVFVEKYKDQDSLKAHVSSVAFKQFSKTIGGSLAAPPEIKTAGLIGGFDGRSKL</sequence>
<dbReference type="GeneID" id="54323504"/>
<gene>
    <name evidence="2" type="ORF">ATNIH1004_000802</name>
    <name evidence="3" type="ORF">EYZ11_009454</name>
</gene>
<dbReference type="AlphaFoldDB" id="A0A4S3J7U7"/>
<feature type="domain" description="ABM" evidence="1">
    <location>
        <begin position="5"/>
        <end position="94"/>
    </location>
</feature>
<dbReference type="RefSeq" id="XP_033431264.1">
    <property type="nucleotide sequence ID" value="XM_033565507.1"/>
</dbReference>
<dbReference type="PANTHER" id="PTHR40624:SF1">
    <property type="entry name" value="BIOSYNTHESIS MONOOXYGENASE, PUTATIVE (AFU_ORTHOLOGUE AFUA_1G12025)-RELATED"/>
    <property type="match status" value="1"/>
</dbReference>
<dbReference type="VEuPathDB" id="FungiDB:EYZ11_009454"/>